<evidence type="ECO:0000256" key="5">
    <source>
        <dbReference type="ARBA" id="ARBA00022723"/>
    </source>
</evidence>
<feature type="active site" description="Proton acceptor" evidence="12">
    <location>
        <position position="260"/>
    </location>
</feature>
<comment type="catalytic activity">
    <reaction evidence="12">
        <text>D-ribose + ATP = D-ribose 5-phosphate + ADP + H(+)</text>
        <dbReference type="Rhea" id="RHEA:13697"/>
        <dbReference type="ChEBI" id="CHEBI:15378"/>
        <dbReference type="ChEBI" id="CHEBI:30616"/>
        <dbReference type="ChEBI" id="CHEBI:47013"/>
        <dbReference type="ChEBI" id="CHEBI:78346"/>
        <dbReference type="ChEBI" id="CHEBI:456216"/>
        <dbReference type="EC" id="2.7.1.15"/>
    </reaction>
</comment>
<evidence type="ECO:0000256" key="10">
    <source>
        <dbReference type="ARBA" id="ARBA00022958"/>
    </source>
</evidence>
<keyword evidence="4 12" id="KW-0808">Transferase</keyword>
<evidence type="ECO:0000256" key="2">
    <source>
        <dbReference type="ARBA" id="ARBA00012035"/>
    </source>
</evidence>
<dbReference type="EMBL" id="QSBM01000025">
    <property type="protein sequence ID" value="RGX23287.1"/>
    <property type="molecule type" value="Genomic_DNA"/>
</dbReference>
<feature type="binding site" evidence="12">
    <location>
        <position position="260"/>
    </location>
    <ligand>
        <name>substrate</name>
    </ligand>
</feature>
<dbReference type="PRINTS" id="PR00990">
    <property type="entry name" value="RIBOKINASE"/>
</dbReference>
<dbReference type="InterPro" id="IPR002139">
    <property type="entry name" value="Ribo/fructo_kinase"/>
</dbReference>
<dbReference type="OrthoDB" id="9775849at2"/>
<feature type="binding site" evidence="12">
    <location>
        <position position="256"/>
    </location>
    <ligand>
        <name>K(+)</name>
        <dbReference type="ChEBI" id="CHEBI:29103"/>
    </ligand>
</feature>
<feature type="binding site" evidence="12">
    <location>
        <position position="290"/>
    </location>
    <ligand>
        <name>K(+)</name>
        <dbReference type="ChEBI" id="CHEBI:29103"/>
    </ligand>
</feature>
<dbReference type="HAMAP" id="MF_01987">
    <property type="entry name" value="Ribokinase"/>
    <property type="match status" value="1"/>
</dbReference>
<sequence>MRGRDKVDRRVVVLGSCSVCHVFASPNLPNRGETVIGDDYHIVVGGKGSGQAIVACRLGSEVFMLEHLGDDAYGRREKESYQEMGIHTDYVYLDKDCPTGTGGIFLDAEGQNKIIIVPGANSNVSCRDIDNMREVLRGAKILGTQFEVPAATVDYAIRTADGMGVRTLLDPAPVMDFDESLYPHISIIKPNECEAAELTGIRVEDTDSAARAGKWFLDKGVKEAAIITLGEKGAVLVTRQGVKHFPGLTVKAVDTGGAGDTFAGALLAALSRDWPLEKSIRYAQCASAICVTRTGSYSMTRQEEVDRLFAETYACEAV</sequence>
<comment type="function">
    <text evidence="12">Catalyzes the phosphorylation of ribose at O-5 in a reaction requiring ATP and magnesium. The resulting D-ribose-5-phosphate can then be used either for sythesis of nucleotides, histidine, and tryptophan, or as a component of the pentose phosphate pathway.</text>
</comment>
<evidence type="ECO:0000256" key="12">
    <source>
        <dbReference type="HAMAP-Rule" id="MF_01987"/>
    </source>
</evidence>
<keyword evidence="5 12" id="KW-0479">Metal-binding</keyword>
<comment type="caution">
    <text evidence="12">Lacks conserved residue(s) required for the propagation of feature annotation.</text>
</comment>
<dbReference type="InterPro" id="IPR011611">
    <property type="entry name" value="PfkB_dom"/>
</dbReference>
<name>A0A413F868_9FIRM</name>
<comment type="subcellular location">
    <subcellularLocation>
        <location evidence="12">Cytoplasm</location>
    </subcellularLocation>
</comment>
<comment type="similarity">
    <text evidence="12">Belongs to the carbohydrate kinase PfkB family. Ribokinase subfamily.</text>
</comment>
<keyword evidence="8 12" id="KW-0067">ATP-binding</keyword>
<keyword evidence="6 12" id="KW-0547">Nucleotide-binding</keyword>
<dbReference type="PANTHER" id="PTHR10584:SF166">
    <property type="entry name" value="RIBOKINASE"/>
    <property type="match status" value="1"/>
</dbReference>
<dbReference type="GO" id="GO:0004747">
    <property type="term" value="F:ribokinase activity"/>
    <property type="evidence" value="ECO:0007669"/>
    <property type="project" value="UniProtKB-UniRule"/>
</dbReference>
<feature type="binding site" evidence="12">
    <location>
        <begin position="259"/>
        <end position="260"/>
    </location>
    <ligand>
        <name>ATP</name>
        <dbReference type="ChEBI" id="CHEBI:30616"/>
    </ligand>
</feature>
<dbReference type="CDD" id="cd01174">
    <property type="entry name" value="ribokinase"/>
    <property type="match status" value="1"/>
</dbReference>
<dbReference type="Proteomes" id="UP000283880">
    <property type="component" value="Unassembled WGS sequence"/>
</dbReference>
<dbReference type="PROSITE" id="PS00584">
    <property type="entry name" value="PFKB_KINASES_2"/>
    <property type="match status" value="1"/>
</dbReference>
<dbReference type="GO" id="GO:0005829">
    <property type="term" value="C:cytosol"/>
    <property type="evidence" value="ECO:0007669"/>
    <property type="project" value="TreeGrafter"/>
</dbReference>
<dbReference type="GO" id="GO:0019303">
    <property type="term" value="P:D-ribose catabolic process"/>
    <property type="evidence" value="ECO:0007669"/>
    <property type="project" value="UniProtKB-UniRule"/>
</dbReference>
<evidence type="ECO:0000256" key="11">
    <source>
        <dbReference type="ARBA" id="ARBA00023277"/>
    </source>
</evidence>
<dbReference type="AlphaFoldDB" id="A0A413F868"/>
<feature type="binding site" evidence="12">
    <location>
        <begin position="228"/>
        <end position="233"/>
    </location>
    <ligand>
        <name>ATP</name>
        <dbReference type="ChEBI" id="CHEBI:30616"/>
    </ligand>
</feature>
<keyword evidence="11 12" id="KW-0119">Carbohydrate metabolism</keyword>
<dbReference type="UniPathway" id="UPA00916">
    <property type="reaction ID" value="UER00889"/>
</dbReference>
<accession>A0A413F868</accession>
<feature type="binding site" evidence="12">
    <location>
        <position position="293"/>
    </location>
    <ligand>
        <name>K(+)</name>
        <dbReference type="ChEBI" id="CHEBI:29103"/>
    </ligand>
</feature>
<feature type="binding site" evidence="12">
    <location>
        <position position="254"/>
    </location>
    <ligand>
        <name>K(+)</name>
        <dbReference type="ChEBI" id="CHEBI:29103"/>
    </ligand>
</feature>
<feature type="domain" description="Carbohydrate kinase PfkB" evidence="13">
    <location>
        <begin position="9"/>
        <end position="299"/>
    </location>
</feature>
<comment type="subunit">
    <text evidence="12">Homodimer.</text>
</comment>
<keyword evidence="7 12" id="KW-0418">Kinase</keyword>
<evidence type="ECO:0000256" key="6">
    <source>
        <dbReference type="ARBA" id="ARBA00022741"/>
    </source>
</evidence>
<evidence type="ECO:0000256" key="3">
    <source>
        <dbReference type="ARBA" id="ARBA00016943"/>
    </source>
</evidence>
<feature type="binding site" evidence="12">
    <location>
        <position position="191"/>
    </location>
    <ligand>
        <name>ATP</name>
        <dbReference type="ChEBI" id="CHEBI:30616"/>
    </ligand>
</feature>
<feature type="binding site" evidence="12">
    <location>
        <position position="147"/>
    </location>
    <ligand>
        <name>substrate</name>
    </ligand>
</feature>
<protein>
    <recommendedName>
        <fullName evidence="3 12">Ribokinase</fullName>
        <shortName evidence="12">RK</shortName>
        <ecNumber evidence="2 12">2.7.1.15</ecNumber>
    </recommendedName>
</protein>
<feature type="binding site" evidence="12">
    <location>
        <position position="295"/>
    </location>
    <ligand>
        <name>K(+)</name>
        <dbReference type="ChEBI" id="CHEBI:29103"/>
    </ligand>
</feature>
<evidence type="ECO:0000313" key="15">
    <source>
        <dbReference type="Proteomes" id="UP000283880"/>
    </source>
</evidence>
<organism evidence="14 15">
    <name type="scientific">Enterocloster asparagiformis</name>
    <dbReference type="NCBI Taxonomy" id="333367"/>
    <lineage>
        <taxon>Bacteria</taxon>
        <taxon>Bacillati</taxon>
        <taxon>Bacillota</taxon>
        <taxon>Clostridia</taxon>
        <taxon>Lachnospirales</taxon>
        <taxon>Lachnospiraceae</taxon>
        <taxon>Enterocloster</taxon>
    </lineage>
</organism>
<dbReference type="EC" id="2.7.1.15" evidence="2 12"/>
<evidence type="ECO:0000256" key="8">
    <source>
        <dbReference type="ARBA" id="ARBA00022840"/>
    </source>
</evidence>
<evidence type="ECO:0000259" key="13">
    <source>
        <dbReference type="Pfam" id="PF00294"/>
    </source>
</evidence>
<evidence type="ECO:0000256" key="4">
    <source>
        <dbReference type="ARBA" id="ARBA00022679"/>
    </source>
</evidence>
<evidence type="ECO:0000313" key="14">
    <source>
        <dbReference type="EMBL" id="RGX23287.1"/>
    </source>
</evidence>
<dbReference type="GO" id="GO:0005524">
    <property type="term" value="F:ATP binding"/>
    <property type="evidence" value="ECO:0007669"/>
    <property type="project" value="UniProtKB-UniRule"/>
</dbReference>
<dbReference type="Pfam" id="PF00294">
    <property type="entry name" value="PfkB"/>
    <property type="match status" value="1"/>
</dbReference>
<comment type="cofactor">
    <cofactor evidence="12">
        <name>Mg(2+)</name>
        <dbReference type="ChEBI" id="CHEBI:18420"/>
    </cofactor>
    <text evidence="12">Requires a divalent cation, most likely magnesium in vivo, as an electrophilic catalyst to aid phosphoryl group transfer. It is the chelate of the metal and the nucleotide that is the actual substrate.</text>
</comment>
<reference evidence="14 15" key="1">
    <citation type="submission" date="2018-08" db="EMBL/GenBank/DDBJ databases">
        <title>A genome reference for cultivated species of the human gut microbiota.</title>
        <authorList>
            <person name="Zou Y."/>
            <person name="Xue W."/>
            <person name="Luo G."/>
        </authorList>
    </citation>
    <scope>NUCLEOTIDE SEQUENCE [LARGE SCALE GENOMIC DNA]</scope>
    <source>
        <strain evidence="14 15">AF04-15</strain>
    </source>
</reference>
<dbReference type="SUPFAM" id="SSF53613">
    <property type="entry name" value="Ribokinase-like"/>
    <property type="match status" value="1"/>
</dbReference>
<comment type="similarity">
    <text evidence="1">Belongs to the carbohydrate kinase pfkB family.</text>
</comment>
<dbReference type="InterPro" id="IPR011877">
    <property type="entry name" value="Ribokinase"/>
</dbReference>
<dbReference type="InterPro" id="IPR029056">
    <property type="entry name" value="Ribokinase-like"/>
</dbReference>
<comment type="pathway">
    <text evidence="12">Carbohydrate metabolism; D-ribose degradation; D-ribose 5-phosphate from beta-D-ribopyranose: step 2/2.</text>
</comment>
<evidence type="ECO:0000256" key="9">
    <source>
        <dbReference type="ARBA" id="ARBA00022842"/>
    </source>
</evidence>
<keyword evidence="10 12" id="KW-0630">Potassium</keyword>
<evidence type="ECO:0000256" key="7">
    <source>
        <dbReference type="ARBA" id="ARBA00022777"/>
    </source>
</evidence>
<comment type="activity regulation">
    <text evidence="12">Activated by a monovalent cation that binds near, but not in, the active site. The most likely occupant of the site in vivo is potassium. Ion binding induces a conformational change that may alter substrate affinity.</text>
</comment>
<keyword evidence="9 12" id="KW-0460">Magnesium</keyword>
<evidence type="ECO:0000256" key="1">
    <source>
        <dbReference type="ARBA" id="ARBA00005380"/>
    </source>
</evidence>
<keyword evidence="12" id="KW-0963">Cytoplasm</keyword>
<comment type="caution">
    <text evidence="14">The sequence shown here is derived from an EMBL/GenBank/DDBJ whole genome shotgun (WGS) entry which is preliminary data.</text>
</comment>
<dbReference type="PANTHER" id="PTHR10584">
    <property type="entry name" value="SUGAR KINASE"/>
    <property type="match status" value="1"/>
</dbReference>
<proteinExistence type="inferred from homology"/>
<dbReference type="Gene3D" id="3.40.1190.20">
    <property type="match status" value="1"/>
</dbReference>
<dbReference type="GO" id="GO:0046872">
    <property type="term" value="F:metal ion binding"/>
    <property type="evidence" value="ECO:0007669"/>
    <property type="project" value="UniProtKB-KW"/>
</dbReference>
<gene>
    <name evidence="12" type="primary">rbsK</name>
    <name evidence="14" type="ORF">DWV29_24705</name>
</gene>
<dbReference type="InterPro" id="IPR002173">
    <property type="entry name" value="Carboh/pur_kinase_PfkB_CS"/>
</dbReference>